<feature type="compositionally biased region" description="Basic and acidic residues" evidence="1">
    <location>
        <begin position="1"/>
        <end position="11"/>
    </location>
</feature>
<dbReference type="Proteomes" id="UP001220324">
    <property type="component" value="Unassembled WGS sequence"/>
</dbReference>
<reference evidence="2 3" key="1">
    <citation type="journal article" date="2023" name="IMA Fungus">
        <title>Comparative genomic study of the Penicillium genus elucidates a diverse pangenome and 15 lateral gene transfer events.</title>
        <authorList>
            <person name="Petersen C."/>
            <person name="Sorensen T."/>
            <person name="Nielsen M.R."/>
            <person name="Sondergaard T.E."/>
            <person name="Sorensen J.L."/>
            <person name="Fitzpatrick D.A."/>
            <person name="Frisvad J.C."/>
            <person name="Nielsen K.L."/>
        </authorList>
    </citation>
    <scope>NUCLEOTIDE SEQUENCE [LARGE SCALE GENOMIC DNA]</scope>
    <source>
        <strain evidence="2 3">IBT 35679</strain>
    </source>
</reference>
<feature type="region of interest" description="Disordered" evidence="1">
    <location>
        <begin position="1"/>
        <end position="92"/>
    </location>
</feature>
<keyword evidence="3" id="KW-1185">Reference proteome</keyword>
<gene>
    <name evidence="2" type="ORF">N7494_012171</name>
</gene>
<feature type="region of interest" description="Disordered" evidence="1">
    <location>
        <begin position="213"/>
        <end position="234"/>
    </location>
</feature>
<feature type="compositionally biased region" description="Polar residues" evidence="1">
    <location>
        <begin position="331"/>
        <end position="353"/>
    </location>
</feature>
<organism evidence="2 3">
    <name type="scientific">Penicillium frequentans</name>
    <dbReference type="NCBI Taxonomy" id="3151616"/>
    <lineage>
        <taxon>Eukaryota</taxon>
        <taxon>Fungi</taxon>
        <taxon>Dikarya</taxon>
        <taxon>Ascomycota</taxon>
        <taxon>Pezizomycotina</taxon>
        <taxon>Eurotiomycetes</taxon>
        <taxon>Eurotiomycetidae</taxon>
        <taxon>Eurotiales</taxon>
        <taxon>Aspergillaceae</taxon>
        <taxon>Penicillium</taxon>
    </lineage>
</organism>
<feature type="region of interest" description="Disordered" evidence="1">
    <location>
        <begin position="279"/>
        <end position="301"/>
    </location>
</feature>
<accession>A0AAD6CL62</accession>
<evidence type="ECO:0000313" key="3">
    <source>
        <dbReference type="Proteomes" id="UP001220324"/>
    </source>
</evidence>
<comment type="caution">
    <text evidence="2">The sequence shown here is derived from an EMBL/GenBank/DDBJ whole genome shotgun (WGS) entry which is preliminary data.</text>
</comment>
<feature type="region of interest" description="Disordered" evidence="1">
    <location>
        <begin position="331"/>
        <end position="354"/>
    </location>
</feature>
<evidence type="ECO:0000256" key="1">
    <source>
        <dbReference type="SAM" id="MobiDB-lite"/>
    </source>
</evidence>
<dbReference type="AlphaFoldDB" id="A0AAD6CL62"/>
<dbReference type="EMBL" id="JAQIZZ010000008">
    <property type="protein sequence ID" value="KAJ5525521.1"/>
    <property type="molecule type" value="Genomic_DNA"/>
</dbReference>
<evidence type="ECO:0000313" key="2">
    <source>
        <dbReference type="EMBL" id="KAJ5525521.1"/>
    </source>
</evidence>
<sequence>MDSGPRPHNEVAEESPPRISSPLSTSGDLLTMHFTAGSGTVTNSPVGPAQAKVETDADEDIDMNLTPSSSAPAARAQERAKFNEPTNLPREDQSLNDDQIIQVMYYAPAVRKNYTINFDRFGYLKTPWRKMLYEMDENGETRHPMPIIRSNVPGAECKVAGVRRRAQAAKNLEAKKETDALAKSVARENDQTKTLELQRKAVLNAVARTAKRFQEQSPDIQNDPKAKKPKRFSQPARLVGLRQVYNAETIASAGQSTIPTLKVPHTSAPPRQSAETIAPASLSTFPAPDASRPRTPLSAPRSSPVALAAVDDCLLEGVLDLFEDFIPTPPLQSNRNSPLNESSTTPGAQNTALPNEEIDETIRPQPHAEKDGASNILYASELLGMDLLLTSGRSKLTNWIDVQTRRLSHHLAGADSEKVNPEYQSRVTNMIMQMYQLRKACVKLNGVSPVESTLRAD</sequence>
<proteinExistence type="predicted"/>
<protein>
    <submittedName>
        <fullName evidence="2">Uncharacterized protein</fullName>
    </submittedName>
</protein>
<name>A0AAD6CL62_9EURO</name>